<evidence type="ECO:0000256" key="8">
    <source>
        <dbReference type="SAM" id="Coils"/>
    </source>
</evidence>
<evidence type="ECO:0000259" key="9">
    <source>
        <dbReference type="PROSITE" id="PS50089"/>
    </source>
</evidence>
<keyword evidence="8" id="KW-0175">Coiled coil</keyword>
<evidence type="ECO:0000313" key="11">
    <source>
        <dbReference type="Proteomes" id="UP000085678"/>
    </source>
</evidence>
<dbReference type="InterPro" id="IPR047153">
    <property type="entry name" value="TRIM45/56/19-like"/>
</dbReference>
<dbReference type="Gene3D" id="3.30.40.10">
    <property type="entry name" value="Zinc/RING finger domain, C3HC4 (zinc finger)"/>
    <property type="match status" value="1"/>
</dbReference>
<dbReference type="PROSITE" id="PS51125">
    <property type="entry name" value="NHL"/>
    <property type="match status" value="1"/>
</dbReference>
<dbReference type="CDD" id="cd19757">
    <property type="entry name" value="Bbox1"/>
    <property type="match status" value="1"/>
</dbReference>
<sequence>MSLSKILTEDFLTCSICHEKFKEPKALGCSHTFCQHCLQDHLDRNFQGQPNFPCPICRRQCDLPSGGVSELQTNHLLVSISHTVGQVEKAKDTKICEVCCLKNVLNPPMAIKHCLKCEESMCGDCSSEHVLHKLNRDHKLFPVDQLGSDEHLTELRARQSVPCDHNNKEPVEIFCPVCKKYICAKCSFLEHKGHDCLGINAAADKRKEKLELLVRPIEKKSLLYDQFKTTAEDQKKSVEEERKKAKSEVNNQLELVIKMARQRAEVLLEEIDVKSNAKLEVLNTLIATATAEQNQLDDVVDFSRKLINHGNDMDVLQMASACEQSSESVQTLDIPTLPGALTRLQLITSDMEECVTNIDRCLGDVVPTASGRLVTSFKVELAKSLGEIISHVTTDANGDIFTGIWCNEDSSRNRIHIFDTSFVLQGTIPDPRAAKKESFAGIAIDDDGNIVTRCQYSNEIIVYTKKGDHVRTFHSELPQAVAVNSKGHYVVAGRNTLTVHHKGGKVLQTTRDPGGNYFKHIHCKVNDDVIVSDPGDHHIRVYVSSLQLKYRYGTKGDGDGQVNIPRGTCCLDNGDIILTDLNNHRLHLVSPDGKFKQFLLSKDNGLLNPRDVTINHLGKLVVAEERGEIKIFEL</sequence>
<keyword evidence="5" id="KW-0862">Zinc</keyword>
<feature type="domain" description="B box-type" evidence="10">
    <location>
        <begin position="158"/>
        <end position="199"/>
    </location>
</feature>
<evidence type="ECO:0000256" key="1">
    <source>
        <dbReference type="ARBA" id="ARBA00022553"/>
    </source>
</evidence>
<dbReference type="PROSITE" id="PS50119">
    <property type="entry name" value="ZF_BBOX"/>
    <property type="match status" value="1"/>
</dbReference>
<dbReference type="PANTHER" id="PTHR25462">
    <property type="entry name" value="BONUS, ISOFORM C-RELATED"/>
    <property type="match status" value="1"/>
</dbReference>
<evidence type="ECO:0000256" key="6">
    <source>
        <dbReference type="PROSITE-ProRule" id="PRU00024"/>
    </source>
</evidence>
<keyword evidence="4 6" id="KW-0863">Zinc-finger</keyword>
<dbReference type="SMART" id="SM00184">
    <property type="entry name" value="RING"/>
    <property type="match status" value="1"/>
</dbReference>
<feature type="domain" description="RING-type" evidence="9">
    <location>
        <begin position="14"/>
        <end position="58"/>
    </location>
</feature>
<keyword evidence="1" id="KW-0597">Phosphoprotein</keyword>
<dbReference type="KEGG" id="lak:106166799"/>
<protein>
    <submittedName>
        <fullName evidence="12">E3 ubiquitin-protein ligase TRIM71-like</fullName>
    </submittedName>
</protein>
<evidence type="ECO:0000259" key="10">
    <source>
        <dbReference type="PROSITE" id="PS50119"/>
    </source>
</evidence>
<dbReference type="AlphaFoldDB" id="A0A1S3IRS0"/>
<dbReference type="Proteomes" id="UP000085678">
    <property type="component" value="Unplaced"/>
</dbReference>
<dbReference type="GeneID" id="106166799"/>
<accession>A0A1S3IRS0</accession>
<dbReference type="InterPro" id="IPR001841">
    <property type="entry name" value="Znf_RING"/>
</dbReference>
<evidence type="ECO:0000256" key="3">
    <source>
        <dbReference type="ARBA" id="ARBA00022737"/>
    </source>
</evidence>
<dbReference type="PROSITE" id="PS00518">
    <property type="entry name" value="ZF_RING_1"/>
    <property type="match status" value="1"/>
</dbReference>
<gene>
    <name evidence="12" type="primary">LOC106166799</name>
</gene>
<dbReference type="InterPro" id="IPR000315">
    <property type="entry name" value="Znf_B-box"/>
</dbReference>
<dbReference type="STRING" id="7574.A0A1S3IRS0"/>
<name>A0A1S3IRS0_LINAN</name>
<organism evidence="11 12">
    <name type="scientific">Lingula anatina</name>
    <name type="common">Brachiopod</name>
    <name type="synonym">Lingula unguis</name>
    <dbReference type="NCBI Taxonomy" id="7574"/>
    <lineage>
        <taxon>Eukaryota</taxon>
        <taxon>Metazoa</taxon>
        <taxon>Spiralia</taxon>
        <taxon>Lophotrochozoa</taxon>
        <taxon>Brachiopoda</taxon>
        <taxon>Linguliformea</taxon>
        <taxon>Lingulata</taxon>
        <taxon>Lingulida</taxon>
        <taxon>Linguloidea</taxon>
        <taxon>Lingulidae</taxon>
        <taxon>Lingula</taxon>
    </lineage>
</organism>
<keyword evidence="2" id="KW-0479">Metal-binding</keyword>
<evidence type="ECO:0000256" key="5">
    <source>
        <dbReference type="ARBA" id="ARBA00022833"/>
    </source>
</evidence>
<dbReference type="PANTHER" id="PTHR25462:SF296">
    <property type="entry name" value="MEIOTIC P26, ISOFORM F"/>
    <property type="match status" value="1"/>
</dbReference>
<dbReference type="InterPro" id="IPR001258">
    <property type="entry name" value="NHL_repeat"/>
</dbReference>
<dbReference type="RefSeq" id="XP_013400910.1">
    <property type="nucleotide sequence ID" value="XM_013545456.1"/>
</dbReference>
<keyword evidence="3" id="KW-0677">Repeat</keyword>
<keyword evidence="11" id="KW-1185">Reference proteome</keyword>
<dbReference type="SUPFAM" id="SSF57845">
    <property type="entry name" value="B-box zinc-binding domain"/>
    <property type="match status" value="1"/>
</dbReference>
<dbReference type="CDD" id="cd05819">
    <property type="entry name" value="NHL"/>
    <property type="match status" value="1"/>
</dbReference>
<dbReference type="InterPro" id="IPR013083">
    <property type="entry name" value="Znf_RING/FYVE/PHD"/>
</dbReference>
<feature type="coiled-coil region" evidence="8">
    <location>
        <begin position="224"/>
        <end position="270"/>
    </location>
</feature>
<dbReference type="OrthoDB" id="9992988at2759"/>
<evidence type="ECO:0000256" key="4">
    <source>
        <dbReference type="ARBA" id="ARBA00022771"/>
    </source>
</evidence>
<dbReference type="Pfam" id="PF13445">
    <property type="entry name" value="zf-RING_UBOX"/>
    <property type="match status" value="1"/>
</dbReference>
<dbReference type="Pfam" id="PF00643">
    <property type="entry name" value="zf-B_box"/>
    <property type="match status" value="1"/>
</dbReference>
<evidence type="ECO:0000256" key="7">
    <source>
        <dbReference type="PROSITE-ProRule" id="PRU00504"/>
    </source>
</evidence>
<evidence type="ECO:0000256" key="2">
    <source>
        <dbReference type="ARBA" id="ARBA00022723"/>
    </source>
</evidence>
<reference evidence="12" key="1">
    <citation type="submission" date="2025-08" db="UniProtKB">
        <authorList>
            <consortium name="RefSeq"/>
        </authorList>
    </citation>
    <scope>IDENTIFICATION</scope>
    <source>
        <tissue evidence="12">Gonads</tissue>
    </source>
</reference>
<dbReference type="InParanoid" id="A0A1S3IRS0"/>
<dbReference type="InterPro" id="IPR017907">
    <property type="entry name" value="Znf_RING_CS"/>
</dbReference>
<proteinExistence type="predicted"/>
<dbReference type="Gene3D" id="2.120.10.30">
    <property type="entry name" value="TolB, C-terminal domain"/>
    <property type="match status" value="2"/>
</dbReference>
<evidence type="ECO:0000313" key="12">
    <source>
        <dbReference type="RefSeq" id="XP_013400910.1"/>
    </source>
</evidence>
<dbReference type="Gene3D" id="3.30.160.60">
    <property type="entry name" value="Classic Zinc Finger"/>
    <property type="match status" value="1"/>
</dbReference>
<dbReference type="GO" id="GO:0008270">
    <property type="term" value="F:zinc ion binding"/>
    <property type="evidence" value="ECO:0007669"/>
    <property type="project" value="UniProtKB-KW"/>
</dbReference>
<dbReference type="InterPro" id="IPR027370">
    <property type="entry name" value="Znf-RING_euk"/>
</dbReference>
<dbReference type="SUPFAM" id="SSF57850">
    <property type="entry name" value="RING/U-box"/>
    <property type="match status" value="1"/>
</dbReference>
<dbReference type="PROSITE" id="PS50089">
    <property type="entry name" value="ZF_RING_2"/>
    <property type="match status" value="1"/>
</dbReference>
<feature type="repeat" description="NHL" evidence="7">
    <location>
        <begin position="549"/>
        <end position="592"/>
    </location>
</feature>
<dbReference type="SUPFAM" id="SSF101898">
    <property type="entry name" value="NHL repeat"/>
    <property type="match status" value="1"/>
</dbReference>
<dbReference type="InterPro" id="IPR011042">
    <property type="entry name" value="6-blade_b-propeller_TolB-like"/>
</dbReference>